<feature type="transmembrane region" description="Helical" evidence="1">
    <location>
        <begin position="12"/>
        <end position="30"/>
    </location>
</feature>
<reference evidence="2 3" key="1">
    <citation type="submission" date="2023-05" db="EMBL/GenBank/DDBJ databases">
        <title>Pseudoalteromonas ardens sp. nov., Pseudoalteromonas obscura sp. nov., and Pseudoalteromonas umbrosa sp. nov., isolated from the coral Montipora capitata.</title>
        <authorList>
            <person name="Thomas E.M."/>
            <person name="Smith E.M."/>
            <person name="Papke E."/>
            <person name="Shlafstein M.D."/>
            <person name="Oline D.K."/>
            <person name="Videau P."/>
            <person name="Saw J.H."/>
            <person name="Strangman W.K."/>
            <person name="Ushijima B."/>
        </authorList>
    </citation>
    <scope>NUCLEOTIDE SEQUENCE [LARGE SCALE GENOMIC DNA]</scope>
    <source>
        <strain evidence="2 3">P94</strain>
    </source>
</reference>
<organism evidence="2 3">
    <name type="scientific">Pseudoalteromonas obscura</name>
    <dbReference type="NCBI Taxonomy" id="3048491"/>
    <lineage>
        <taxon>Bacteria</taxon>
        <taxon>Pseudomonadati</taxon>
        <taxon>Pseudomonadota</taxon>
        <taxon>Gammaproteobacteria</taxon>
        <taxon>Alteromonadales</taxon>
        <taxon>Pseudoalteromonadaceae</taxon>
        <taxon>Pseudoalteromonas</taxon>
    </lineage>
</organism>
<accession>A0ABT7EP69</accession>
<evidence type="ECO:0000313" key="3">
    <source>
        <dbReference type="Proteomes" id="UP001231915"/>
    </source>
</evidence>
<sequence length="58" mass="5806">MAENENNKAIKPSNMGLAIAMGAGVGIIFGDVIFDSVGVGIAVGAGIAIALSRFKRAT</sequence>
<gene>
    <name evidence="2" type="ORF">QNM18_17265</name>
</gene>
<dbReference type="Proteomes" id="UP001231915">
    <property type="component" value="Unassembled WGS sequence"/>
</dbReference>
<evidence type="ECO:0008006" key="4">
    <source>
        <dbReference type="Google" id="ProtNLM"/>
    </source>
</evidence>
<dbReference type="RefSeq" id="WP_023398020.1">
    <property type="nucleotide sequence ID" value="NZ_JASJUT010000008.1"/>
</dbReference>
<proteinExistence type="predicted"/>
<protein>
    <recommendedName>
        <fullName evidence="4">Septum formation initiator</fullName>
    </recommendedName>
</protein>
<keyword evidence="1" id="KW-0812">Transmembrane</keyword>
<dbReference type="EMBL" id="JASJUT010000008">
    <property type="protein sequence ID" value="MDK2596803.1"/>
    <property type="molecule type" value="Genomic_DNA"/>
</dbReference>
<evidence type="ECO:0000313" key="2">
    <source>
        <dbReference type="EMBL" id="MDK2596803.1"/>
    </source>
</evidence>
<evidence type="ECO:0000256" key="1">
    <source>
        <dbReference type="SAM" id="Phobius"/>
    </source>
</evidence>
<feature type="transmembrane region" description="Helical" evidence="1">
    <location>
        <begin position="36"/>
        <end position="54"/>
    </location>
</feature>
<keyword evidence="3" id="KW-1185">Reference proteome</keyword>
<keyword evidence="1" id="KW-0472">Membrane</keyword>
<name>A0ABT7EP69_9GAMM</name>
<keyword evidence="1" id="KW-1133">Transmembrane helix</keyword>
<comment type="caution">
    <text evidence="2">The sequence shown here is derived from an EMBL/GenBank/DDBJ whole genome shotgun (WGS) entry which is preliminary data.</text>
</comment>